<gene>
    <name evidence="9" type="ORF">BO80DRAFT_505374</name>
</gene>
<dbReference type="Proteomes" id="UP000249402">
    <property type="component" value="Unassembled WGS sequence"/>
</dbReference>
<dbReference type="AlphaFoldDB" id="A0A395GNS3"/>
<accession>A0A395GNS3</accession>
<evidence type="ECO:0000259" key="8">
    <source>
        <dbReference type="PROSITE" id="PS50048"/>
    </source>
</evidence>
<keyword evidence="10" id="KW-1185">Reference proteome</keyword>
<dbReference type="GO" id="GO:0005634">
    <property type="term" value="C:nucleus"/>
    <property type="evidence" value="ECO:0007669"/>
    <property type="project" value="UniProtKB-SubCell"/>
</dbReference>
<dbReference type="Gene3D" id="4.10.240.10">
    <property type="entry name" value="Zn(2)-C6 fungal-type DNA-binding domain"/>
    <property type="match status" value="1"/>
</dbReference>
<dbReference type="PROSITE" id="PS00463">
    <property type="entry name" value="ZN2_CY6_FUNGAL_1"/>
    <property type="match status" value="1"/>
</dbReference>
<dbReference type="PANTHER" id="PTHR47338:SF27">
    <property type="entry name" value="ZN(II)2CYS6 TRANSCRIPTION FACTOR (EUROFUNG)"/>
    <property type="match status" value="1"/>
</dbReference>
<organism evidence="9 10">
    <name type="scientific">Aspergillus ibericus CBS 121593</name>
    <dbReference type="NCBI Taxonomy" id="1448316"/>
    <lineage>
        <taxon>Eukaryota</taxon>
        <taxon>Fungi</taxon>
        <taxon>Dikarya</taxon>
        <taxon>Ascomycota</taxon>
        <taxon>Pezizomycotina</taxon>
        <taxon>Eurotiomycetes</taxon>
        <taxon>Eurotiomycetidae</taxon>
        <taxon>Eurotiales</taxon>
        <taxon>Aspergillaceae</taxon>
        <taxon>Aspergillus</taxon>
        <taxon>Aspergillus subgen. Circumdati</taxon>
    </lineage>
</organism>
<evidence type="ECO:0000256" key="7">
    <source>
        <dbReference type="SAM" id="MobiDB-lite"/>
    </source>
</evidence>
<evidence type="ECO:0000256" key="1">
    <source>
        <dbReference type="ARBA" id="ARBA00004123"/>
    </source>
</evidence>
<feature type="region of interest" description="Disordered" evidence="7">
    <location>
        <begin position="231"/>
        <end position="255"/>
    </location>
</feature>
<dbReference type="InterPro" id="IPR050815">
    <property type="entry name" value="TF_fung"/>
</dbReference>
<keyword evidence="6" id="KW-0539">Nucleus</keyword>
<dbReference type="GO" id="GO:0009893">
    <property type="term" value="P:positive regulation of metabolic process"/>
    <property type="evidence" value="ECO:0007669"/>
    <property type="project" value="UniProtKB-ARBA"/>
</dbReference>
<dbReference type="GO" id="GO:0003677">
    <property type="term" value="F:DNA binding"/>
    <property type="evidence" value="ECO:0007669"/>
    <property type="project" value="UniProtKB-KW"/>
</dbReference>
<dbReference type="CDD" id="cd00067">
    <property type="entry name" value="GAL4"/>
    <property type="match status" value="1"/>
</dbReference>
<dbReference type="Pfam" id="PF00172">
    <property type="entry name" value="Zn_clus"/>
    <property type="match status" value="1"/>
</dbReference>
<reference evidence="9 10" key="1">
    <citation type="submission" date="2018-02" db="EMBL/GenBank/DDBJ databases">
        <title>The genomes of Aspergillus section Nigri reveals drivers in fungal speciation.</title>
        <authorList>
            <consortium name="DOE Joint Genome Institute"/>
            <person name="Vesth T.C."/>
            <person name="Nybo J."/>
            <person name="Theobald S."/>
            <person name="Brandl J."/>
            <person name="Frisvad J.C."/>
            <person name="Nielsen K.F."/>
            <person name="Lyhne E.K."/>
            <person name="Kogle M.E."/>
            <person name="Kuo A."/>
            <person name="Riley R."/>
            <person name="Clum A."/>
            <person name="Nolan M."/>
            <person name="Lipzen A."/>
            <person name="Salamov A."/>
            <person name="Henrissat B."/>
            <person name="Wiebenga A."/>
            <person name="De vries R.P."/>
            <person name="Grigoriev I.V."/>
            <person name="Mortensen U.H."/>
            <person name="Andersen M.R."/>
            <person name="Baker S.E."/>
        </authorList>
    </citation>
    <scope>NUCLEOTIDE SEQUENCE [LARGE SCALE GENOMIC DNA]</scope>
    <source>
        <strain evidence="9 10">CBS 121593</strain>
    </source>
</reference>
<evidence type="ECO:0000256" key="5">
    <source>
        <dbReference type="ARBA" id="ARBA00023163"/>
    </source>
</evidence>
<dbReference type="SMART" id="SM00066">
    <property type="entry name" value="GAL4"/>
    <property type="match status" value="1"/>
</dbReference>
<feature type="compositionally biased region" description="Polar residues" evidence="7">
    <location>
        <begin position="238"/>
        <end position="255"/>
    </location>
</feature>
<evidence type="ECO:0000256" key="2">
    <source>
        <dbReference type="ARBA" id="ARBA00022723"/>
    </source>
</evidence>
<dbReference type="InterPro" id="IPR036864">
    <property type="entry name" value="Zn2-C6_fun-type_DNA-bd_sf"/>
</dbReference>
<keyword evidence="2" id="KW-0479">Metal-binding</keyword>
<dbReference type="PROSITE" id="PS50048">
    <property type="entry name" value="ZN2_CY6_FUNGAL_2"/>
    <property type="match status" value="1"/>
</dbReference>
<dbReference type="InterPro" id="IPR001138">
    <property type="entry name" value="Zn2Cys6_DnaBD"/>
</dbReference>
<evidence type="ECO:0000256" key="6">
    <source>
        <dbReference type="ARBA" id="ARBA00023242"/>
    </source>
</evidence>
<feature type="domain" description="Zn(2)-C6 fungal-type" evidence="8">
    <location>
        <begin position="35"/>
        <end position="65"/>
    </location>
</feature>
<dbReference type="GeneID" id="37229348"/>
<evidence type="ECO:0000256" key="4">
    <source>
        <dbReference type="ARBA" id="ARBA00023125"/>
    </source>
</evidence>
<dbReference type="GO" id="GO:0008270">
    <property type="term" value="F:zinc ion binding"/>
    <property type="evidence" value="ECO:0007669"/>
    <property type="project" value="InterPro"/>
</dbReference>
<keyword evidence="3" id="KW-0805">Transcription regulation</keyword>
<feature type="non-terminal residue" evidence="9">
    <location>
        <position position="288"/>
    </location>
</feature>
<sequence length="288" mass="31647">MFSTLRCGGADEPIRIERQQYAHEVNIGRGPQHIACENCRLKKLRCNGKKPTCGRCREKSVQCQYGTGEPLSPSSMAADNRSRVTKSIKTPRTTRDKRKCTPPEEVAETQPIPVTSQTSGSPETLLMEDWLADEGMMDPLQPALDHDTTLAGMPNDGISPWGFTPYSPAENPPLSSEHLLQPTSQTLDLQGTRPSAPAATAPVLPVSTSTSTSYIEPRLLRPRMMHLFNDNVPPTHHIPNQPTDTRPSTGSSNSSLTGCHCWETVANILQQIELNRIVSEQSPSLESR</sequence>
<evidence type="ECO:0000313" key="10">
    <source>
        <dbReference type="Proteomes" id="UP000249402"/>
    </source>
</evidence>
<name>A0A395GNS3_9EURO</name>
<feature type="compositionally biased region" description="Polar residues" evidence="7">
    <location>
        <begin position="112"/>
        <end position="121"/>
    </location>
</feature>
<protein>
    <recommendedName>
        <fullName evidence="8">Zn(2)-C6 fungal-type domain-containing protein</fullName>
    </recommendedName>
</protein>
<dbReference type="RefSeq" id="XP_025570926.1">
    <property type="nucleotide sequence ID" value="XM_025724483.1"/>
</dbReference>
<dbReference type="EMBL" id="KZ824473">
    <property type="protein sequence ID" value="RAK96598.1"/>
    <property type="molecule type" value="Genomic_DNA"/>
</dbReference>
<dbReference type="VEuPathDB" id="FungiDB:BO80DRAFT_505374"/>
<dbReference type="OrthoDB" id="3364175at2759"/>
<keyword evidence="4" id="KW-0238">DNA-binding</keyword>
<keyword evidence="5" id="KW-0804">Transcription</keyword>
<dbReference type="SUPFAM" id="SSF57701">
    <property type="entry name" value="Zn2/Cys6 DNA-binding domain"/>
    <property type="match status" value="1"/>
</dbReference>
<dbReference type="PANTHER" id="PTHR47338">
    <property type="entry name" value="ZN(II)2CYS6 TRANSCRIPTION FACTOR (EUROFUNG)-RELATED"/>
    <property type="match status" value="1"/>
</dbReference>
<proteinExistence type="predicted"/>
<evidence type="ECO:0000313" key="9">
    <source>
        <dbReference type="EMBL" id="RAK96598.1"/>
    </source>
</evidence>
<dbReference type="STRING" id="1448316.A0A395GNS3"/>
<dbReference type="GO" id="GO:0000981">
    <property type="term" value="F:DNA-binding transcription factor activity, RNA polymerase II-specific"/>
    <property type="evidence" value="ECO:0007669"/>
    <property type="project" value="InterPro"/>
</dbReference>
<feature type="region of interest" description="Disordered" evidence="7">
    <location>
        <begin position="90"/>
        <end position="121"/>
    </location>
</feature>
<evidence type="ECO:0000256" key="3">
    <source>
        <dbReference type="ARBA" id="ARBA00023015"/>
    </source>
</evidence>
<comment type="subcellular location">
    <subcellularLocation>
        <location evidence="1">Nucleus</location>
    </subcellularLocation>
</comment>